<dbReference type="eggNOG" id="ENOG502S4C5">
    <property type="taxonomic scope" value="Eukaryota"/>
</dbReference>
<dbReference type="GO" id="GO:0016747">
    <property type="term" value="F:acyltransferase activity, transferring groups other than amino-acyl groups"/>
    <property type="evidence" value="ECO:0007669"/>
    <property type="project" value="InterPro"/>
</dbReference>
<dbReference type="HOGENOM" id="CLU_056576_0_0_1"/>
<evidence type="ECO:0000313" key="3">
    <source>
        <dbReference type="Proteomes" id="UP000015241"/>
    </source>
</evidence>
<dbReference type="CDD" id="cd04301">
    <property type="entry name" value="NAT_SF"/>
    <property type="match status" value="1"/>
</dbReference>
<keyword evidence="3" id="KW-1185">Reference proteome</keyword>
<dbReference type="SUPFAM" id="SSF55729">
    <property type="entry name" value="Acyl-CoA N-acyltransferases (Nat)"/>
    <property type="match status" value="1"/>
</dbReference>
<dbReference type="InParanoid" id="S8DHU1"/>
<dbReference type="STRING" id="743788.S8DHU1"/>
<sequence length="265" mass="29006">MPVASDSSCADVPIREAVRYEFTVIPGSLVSDKQFEESSVFFSTHYGIWGPLVTFSKSGTRVRMSTPKFKDQLIPDDPARTVLATCRVGDALIGQAFATTWDFEHSTAPGKKMTVGWITQLVVHNSYRRRGVATALLHNLLVSDTFRTVSVLGVASSHPATCAAVARLAQTSIGELDLDFIRNHASDVLAQTPIRYLRGAELHGSLFGGEHPAGAVSSIYTKFFIDHEEPLGVLQTFKEAGQWSLGALHEGYEFLVVVPRHGWKC</sequence>
<organism evidence="2 3">
    <name type="scientific">Fomitopsis schrenkii</name>
    <name type="common">Brown rot fungus</name>
    <dbReference type="NCBI Taxonomy" id="2126942"/>
    <lineage>
        <taxon>Eukaryota</taxon>
        <taxon>Fungi</taxon>
        <taxon>Dikarya</taxon>
        <taxon>Basidiomycota</taxon>
        <taxon>Agaricomycotina</taxon>
        <taxon>Agaricomycetes</taxon>
        <taxon>Polyporales</taxon>
        <taxon>Fomitopsis</taxon>
    </lineage>
</organism>
<dbReference type="EMBL" id="KE504295">
    <property type="protein sequence ID" value="EPS93151.1"/>
    <property type="molecule type" value="Genomic_DNA"/>
</dbReference>
<dbReference type="AlphaFoldDB" id="S8DHU1"/>
<name>S8DHU1_FOMSC</name>
<dbReference type="Pfam" id="PF00583">
    <property type="entry name" value="Acetyltransf_1"/>
    <property type="match status" value="1"/>
</dbReference>
<protein>
    <recommendedName>
        <fullName evidence="1">N-acetyltransferase domain-containing protein</fullName>
    </recommendedName>
</protein>
<accession>S8DHU1</accession>
<dbReference type="Proteomes" id="UP000015241">
    <property type="component" value="Unassembled WGS sequence"/>
</dbReference>
<evidence type="ECO:0000313" key="2">
    <source>
        <dbReference type="EMBL" id="EPS93151.1"/>
    </source>
</evidence>
<dbReference type="OrthoDB" id="2019666at2759"/>
<feature type="domain" description="N-acetyltransferase" evidence="1">
    <location>
        <begin position="76"/>
        <end position="141"/>
    </location>
</feature>
<dbReference type="Gene3D" id="3.40.630.30">
    <property type="match status" value="1"/>
</dbReference>
<gene>
    <name evidence="2" type="ORF">FOMPIDRAFT_1154270</name>
</gene>
<dbReference type="InterPro" id="IPR016181">
    <property type="entry name" value="Acyl_CoA_acyltransferase"/>
</dbReference>
<evidence type="ECO:0000259" key="1">
    <source>
        <dbReference type="Pfam" id="PF00583"/>
    </source>
</evidence>
<reference evidence="2 3" key="1">
    <citation type="journal article" date="2012" name="Science">
        <title>The Paleozoic origin of enzymatic lignin decomposition reconstructed from 31 fungal genomes.</title>
        <authorList>
            <person name="Floudas D."/>
            <person name="Binder M."/>
            <person name="Riley R."/>
            <person name="Barry K."/>
            <person name="Blanchette R.A."/>
            <person name="Henrissat B."/>
            <person name="Martinez A.T."/>
            <person name="Otillar R."/>
            <person name="Spatafora J.W."/>
            <person name="Yadav J.S."/>
            <person name="Aerts A."/>
            <person name="Benoit I."/>
            <person name="Boyd A."/>
            <person name="Carlson A."/>
            <person name="Copeland A."/>
            <person name="Coutinho P.M."/>
            <person name="de Vries R.P."/>
            <person name="Ferreira P."/>
            <person name="Findley K."/>
            <person name="Foster B."/>
            <person name="Gaskell J."/>
            <person name="Glotzer D."/>
            <person name="Gorecki P."/>
            <person name="Heitman J."/>
            <person name="Hesse C."/>
            <person name="Hori C."/>
            <person name="Igarashi K."/>
            <person name="Jurgens J.A."/>
            <person name="Kallen N."/>
            <person name="Kersten P."/>
            <person name="Kohler A."/>
            <person name="Kuees U."/>
            <person name="Kumar T.K.A."/>
            <person name="Kuo A."/>
            <person name="LaButti K."/>
            <person name="Larrondo L.F."/>
            <person name="Lindquist E."/>
            <person name="Ling A."/>
            <person name="Lombard V."/>
            <person name="Lucas S."/>
            <person name="Lundell T."/>
            <person name="Martin R."/>
            <person name="McLaughlin D.J."/>
            <person name="Morgenstern I."/>
            <person name="Morin E."/>
            <person name="Murat C."/>
            <person name="Nagy L.G."/>
            <person name="Nolan M."/>
            <person name="Ohm R.A."/>
            <person name="Patyshakuliyeva A."/>
            <person name="Rokas A."/>
            <person name="Ruiz-Duenas F.J."/>
            <person name="Sabat G."/>
            <person name="Salamov A."/>
            <person name="Samejima M."/>
            <person name="Schmutz J."/>
            <person name="Slot J.C."/>
            <person name="St John F."/>
            <person name="Stenlid J."/>
            <person name="Sun H."/>
            <person name="Sun S."/>
            <person name="Syed K."/>
            <person name="Tsang A."/>
            <person name="Wiebenga A."/>
            <person name="Young D."/>
            <person name="Pisabarro A."/>
            <person name="Eastwood D.C."/>
            <person name="Martin F."/>
            <person name="Cullen D."/>
            <person name="Grigoriev I.V."/>
            <person name="Hibbett D.S."/>
        </authorList>
    </citation>
    <scope>NUCLEOTIDE SEQUENCE</scope>
    <source>
        <strain evidence="3">FP-58527</strain>
    </source>
</reference>
<dbReference type="InterPro" id="IPR000182">
    <property type="entry name" value="GNAT_dom"/>
</dbReference>
<proteinExistence type="predicted"/>